<evidence type="ECO:0008006" key="4">
    <source>
        <dbReference type="Google" id="ProtNLM"/>
    </source>
</evidence>
<gene>
    <name evidence="2" type="ORF">CKO45_20000</name>
</gene>
<sequence>MRRVYATVFAALLVLAAPHQARAALLDFTFSFTNPFIPAIGPVTGIARGLADNTANQKPLEVEVLSAPTGFGVGRYVEISSPLNRWTVVAGVVITFSYAGTRAGQPPVVGDCCSLRIASTSIGNVASLTFFEGGLVNQISDDLVVAPAQAVPVPSSTLLFATSLVLGGLMLRRGRAGP</sequence>
<dbReference type="NCBIfam" id="TIGR02595">
    <property type="entry name" value="PEP_CTERM"/>
    <property type="match status" value="1"/>
</dbReference>
<protein>
    <recommendedName>
        <fullName evidence="4">VPLPA-CTERM protein sorting domain-containing protein</fullName>
    </recommendedName>
</protein>
<proteinExistence type="predicted"/>
<organism evidence="2 3">
    <name type="scientific">Paracraurococcus ruber</name>
    <dbReference type="NCBI Taxonomy" id="77675"/>
    <lineage>
        <taxon>Bacteria</taxon>
        <taxon>Pseudomonadati</taxon>
        <taxon>Pseudomonadota</taxon>
        <taxon>Alphaproteobacteria</taxon>
        <taxon>Acetobacterales</taxon>
        <taxon>Roseomonadaceae</taxon>
        <taxon>Paracraurococcus</taxon>
    </lineage>
</organism>
<reference evidence="2 3" key="1">
    <citation type="journal article" date="2020" name="Microorganisms">
        <title>Osmotic Adaptation and Compatible Solute Biosynthesis of Phototrophic Bacteria as Revealed from Genome Analyses.</title>
        <authorList>
            <person name="Imhoff J.F."/>
            <person name="Rahn T."/>
            <person name="Kunzel S."/>
            <person name="Keller A."/>
            <person name="Neulinger S.C."/>
        </authorList>
    </citation>
    <scope>NUCLEOTIDE SEQUENCE [LARGE SCALE GENOMIC DNA]</scope>
    <source>
        <strain evidence="2 3">DSM 15382</strain>
    </source>
</reference>
<accession>A0ABS1D126</accession>
<evidence type="ECO:0000313" key="3">
    <source>
        <dbReference type="Proteomes" id="UP000697995"/>
    </source>
</evidence>
<dbReference type="RefSeq" id="WP_133221055.1">
    <property type="nucleotide sequence ID" value="NZ_SMOA01000106.1"/>
</dbReference>
<keyword evidence="3" id="KW-1185">Reference proteome</keyword>
<dbReference type="Proteomes" id="UP000697995">
    <property type="component" value="Unassembled WGS sequence"/>
</dbReference>
<dbReference type="InterPro" id="IPR013424">
    <property type="entry name" value="Ice-binding_C"/>
</dbReference>
<evidence type="ECO:0000313" key="2">
    <source>
        <dbReference type="EMBL" id="MBK1660510.1"/>
    </source>
</evidence>
<keyword evidence="1" id="KW-0732">Signal</keyword>
<feature type="chain" id="PRO_5045127737" description="VPLPA-CTERM protein sorting domain-containing protein" evidence="1">
    <location>
        <begin position="24"/>
        <end position="178"/>
    </location>
</feature>
<name>A0ABS1D126_9PROT</name>
<comment type="caution">
    <text evidence="2">The sequence shown here is derived from an EMBL/GenBank/DDBJ whole genome shotgun (WGS) entry which is preliminary data.</text>
</comment>
<evidence type="ECO:0000256" key="1">
    <source>
        <dbReference type="SAM" id="SignalP"/>
    </source>
</evidence>
<feature type="signal peptide" evidence="1">
    <location>
        <begin position="1"/>
        <end position="23"/>
    </location>
</feature>
<dbReference type="EMBL" id="NRSG01000185">
    <property type="protein sequence ID" value="MBK1660510.1"/>
    <property type="molecule type" value="Genomic_DNA"/>
</dbReference>